<sequence length="212" mass="23137">MHIQALFAHNDTAALHRLVAAHPLASLVATGIDGGLQAHLLPLLLLPGATAARPARLQGHVARSHPLRQEVADGSTVLALFQGPNAYISPRWYVNGQRSARVAPSWNYVAAQARGRLHWVDGDAAWMLAHLAALTATQEQHRPEPWSLDMAAPDYVENAARHLAGFEIELSALEGKRFLSQQRTEADRHSLVAHLQREPSGMARDVARLIVP</sequence>
<reference evidence="1 2" key="1">
    <citation type="submission" date="2020-08" db="EMBL/GenBank/DDBJ databases">
        <title>Functional genomics of gut bacteria from endangered species of beetles.</title>
        <authorList>
            <person name="Carlos-Shanley C."/>
        </authorList>
    </citation>
    <scope>NUCLEOTIDE SEQUENCE [LARGE SCALE GENOMIC DNA]</scope>
    <source>
        <strain evidence="1 2">S00198</strain>
    </source>
</reference>
<evidence type="ECO:0000313" key="1">
    <source>
        <dbReference type="EMBL" id="MBB6559548.1"/>
    </source>
</evidence>
<accession>A0A7X0PCS8</accession>
<proteinExistence type="predicted"/>
<name>A0A7X0PCS8_9BURK</name>
<dbReference type="PANTHER" id="PTHR35802:SF1">
    <property type="entry name" value="PROTEASE SYNTHASE AND SPORULATION PROTEIN PAI 2"/>
    <property type="match status" value="1"/>
</dbReference>
<dbReference type="Proteomes" id="UP000575083">
    <property type="component" value="Unassembled WGS sequence"/>
</dbReference>
<dbReference type="PANTHER" id="PTHR35802">
    <property type="entry name" value="PROTEASE SYNTHASE AND SPORULATION PROTEIN PAI 2"/>
    <property type="match status" value="1"/>
</dbReference>
<dbReference type="InterPro" id="IPR007396">
    <property type="entry name" value="TR_PAI2-type"/>
</dbReference>
<dbReference type="Pfam" id="PF04299">
    <property type="entry name" value="FMN_bind_2"/>
    <property type="match status" value="1"/>
</dbReference>
<gene>
    <name evidence="1" type="ORF">HNP48_002215</name>
</gene>
<dbReference type="EMBL" id="JACHLK010000003">
    <property type="protein sequence ID" value="MBB6559548.1"/>
    <property type="molecule type" value="Genomic_DNA"/>
</dbReference>
<evidence type="ECO:0000313" key="2">
    <source>
        <dbReference type="Proteomes" id="UP000575083"/>
    </source>
</evidence>
<dbReference type="AlphaFoldDB" id="A0A7X0PCS8"/>
<dbReference type="RefSeq" id="WP_184856946.1">
    <property type="nucleotide sequence ID" value="NZ_JACHLK010000003.1"/>
</dbReference>
<dbReference type="InterPro" id="IPR012349">
    <property type="entry name" value="Split_barrel_FMN-bd"/>
</dbReference>
<dbReference type="PIRSF" id="PIRSF010372">
    <property type="entry name" value="PaiB"/>
    <property type="match status" value="1"/>
</dbReference>
<organism evidence="1 2">
    <name type="scientific">Acidovorax soli</name>
    <dbReference type="NCBI Taxonomy" id="592050"/>
    <lineage>
        <taxon>Bacteria</taxon>
        <taxon>Pseudomonadati</taxon>
        <taxon>Pseudomonadota</taxon>
        <taxon>Betaproteobacteria</taxon>
        <taxon>Burkholderiales</taxon>
        <taxon>Comamonadaceae</taxon>
        <taxon>Acidovorax</taxon>
    </lineage>
</organism>
<dbReference type="Gene3D" id="2.30.110.10">
    <property type="entry name" value="Electron Transport, Fmn-binding Protein, Chain A"/>
    <property type="match status" value="1"/>
</dbReference>
<comment type="caution">
    <text evidence="1">The sequence shown here is derived from an EMBL/GenBank/DDBJ whole genome shotgun (WGS) entry which is preliminary data.</text>
</comment>
<keyword evidence="2" id="KW-1185">Reference proteome</keyword>
<dbReference type="SUPFAM" id="SSF50475">
    <property type="entry name" value="FMN-binding split barrel"/>
    <property type="match status" value="1"/>
</dbReference>
<protein>
    <submittedName>
        <fullName evidence="1">Transcriptional regulator</fullName>
    </submittedName>
</protein>